<dbReference type="AlphaFoldDB" id="A0A5N5JTV8"/>
<gene>
    <name evidence="2" type="ORF">DKX38_025212</name>
</gene>
<keyword evidence="3" id="KW-1185">Reference proteome</keyword>
<dbReference type="PANTHER" id="PTHR22753">
    <property type="entry name" value="TRANSMEMBRANE PROTEIN 68"/>
    <property type="match status" value="1"/>
</dbReference>
<dbReference type="EMBL" id="VDCV01000016">
    <property type="protein sequence ID" value="KAB5520893.1"/>
    <property type="molecule type" value="Genomic_DNA"/>
</dbReference>
<dbReference type="Proteomes" id="UP000326939">
    <property type="component" value="Chromosome 16"/>
</dbReference>
<dbReference type="GO" id="GO:0016020">
    <property type="term" value="C:membrane"/>
    <property type="evidence" value="ECO:0007669"/>
    <property type="project" value="TreeGrafter"/>
</dbReference>
<feature type="chain" id="PRO_5024426234" evidence="1">
    <location>
        <begin position="18"/>
        <end position="115"/>
    </location>
</feature>
<sequence length="115" mass="13485">MFICTLLACFRFSHLLAMPNGELGSEDIHYPWILPEFPGRFYYYFGKPIETEGRKLELRDKDKAQELYLQIKPEVERNLVFFKEKRESDPYSNAVARLASQGMHGFTSEVPTFEI</sequence>
<feature type="signal peptide" evidence="1">
    <location>
        <begin position="1"/>
        <end position="17"/>
    </location>
</feature>
<protein>
    <submittedName>
        <fullName evidence="2">Uncharacterized protein</fullName>
    </submittedName>
</protein>
<evidence type="ECO:0000313" key="3">
    <source>
        <dbReference type="Proteomes" id="UP000326939"/>
    </source>
</evidence>
<name>A0A5N5JTV8_9ROSI</name>
<evidence type="ECO:0000313" key="2">
    <source>
        <dbReference type="EMBL" id="KAB5520893.1"/>
    </source>
</evidence>
<comment type="caution">
    <text evidence="2">The sequence shown here is derived from an EMBL/GenBank/DDBJ whole genome shotgun (WGS) entry which is preliminary data.</text>
</comment>
<accession>A0A5N5JTV8</accession>
<dbReference type="PANTHER" id="PTHR22753:SF24">
    <property type="entry name" value="ESTERASE_LIPASE_THIOESTERASE FAMILY PROTEIN"/>
    <property type="match status" value="1"/>
</dbReference>
<reference evidence="3" key="1">
    <citation type="journal article" date="2019" name="Gigascience">
        <title>De novo genome assembly of the endangered Acer yangbiense, a plant species with extremely small populations endemic to Yunnan Province, China.</title>
        <authorList>
            <person name="Yang J."/>
            <person name="Wariss H.M."/>
            <person name="Tao L."/>
            <person name="Zhang R."/>
            <person name="Yun Q."/>
            <person name="Hollingsworth P."/>
            <person name="Dao Z."/>
            <person name="Luo G."/>
            <person name="Guo H."/>
            <person name="Ma Y."/>
            <person name="Sun W."/>
        </authorList>
    </citation>
    <scope>NUCLEOTIDE SEQUENCE [LARGE SCALE GENOMIC DNA]</scope>
    <source>
        <strain evidence="3">cv. br00</strain>
    </source>
</reference>
<keyword evidence="1" id="KW-0732">Signal</keyword>
<proteinExistence type="predicted"/>
<organism evidence="2 3">
    <name type="scientific">Salix brachista</name>
    <dbReference type="NCBI Taxonomy" id="2182728"/>
    <lineage>
        <taxon>Eukaryota</taxon>
        <taxon>Viridiplantae</taxon>
        <taxon>Streptophyta</taxon>
        <taxon>Embryophyta</taxon>
        <taxon>Tracheophyta</taxon>
        <taxon>Spermatophyta</taxon>
        <taxon>Magnoliopsida</taxon>
        <taxon>eudicotyledons</taxon>
        <taxon>Gunneridae</taxon>
        <taxon>Pentapetalae</taxon>
        <taxon>rosids</taxon>
        <taxon>fabids</taxon>
        <taxon>Malpighiales</taxon>
        <taxon>Salicaceae</taxon>
        <taxon>Saliceae</taxon>
        <taxon>Salix</taxon>
    </lineage>
</organism>
<evidence type="ECO:0000256" key="1">
    <source>
        <dbReference type="SAM" id="SignalP"/>
    </source>
</evidence>